<dbReference type="Gene3D" id="2.40.10.10">
    <property type="entry name" value="Trypsin-like serine proteases"/>
    <property type="match status" value="2"/>
</dbReference>
<sequence length="372" mass="38926">MLIFGFSLPTLPALALGDSTVTLEDVTPPVAPRGDLPPSEERIAKLFENNTFSVVNVFDTTLKPELNLTGSVEVPEGNGTGIVWDKDGHIVTNYHVIGSALSKGLGKKKPVARVSLLVEDGVQKTFQATLVGADKTKDLAVLKIDAPEALLHPISVGKSSNLKVGQRCLAIGNPFGFDHTLTVGVVSGLNRDINSQTGVIIGGGIQTDAAINPGNSGGPLLNSEGKLIGINAAIFTRTGTSAGIGFAIPVDAVSRVVPQLIKYGKIMHAGLKIQVAPDIVAKQLNVKKGSLVLSVLPSSTAAKAGLVATRRGIAGNILLGDVILAVDNLSIKNPPELAKALDDHEIGDRVVLKVQRDDKVFDIHVELEESLN</sequence>
<organism evidence="8">
    <name type="scientific">Selaginella moellendorffii</name>
    <name type="common">Spikemoss</name>
    <dbReference type="NCBI Taxonomy" id="88036"/>
    <lineage>
        <taxon>Eukaryota</taxon>
        <taxon>Viridiplantae</taxon>
        <taxon>Streptophyta</taxon>
        <taxon>Embryophyta</taxon>
        <taxon>Tracheophyta</taxon>
        <taxon>Lycopodiopsida</taxon>
        <taxon>Selaginellales</taxon>
        <taxon>Selaginellaceae</taxon>
        <taxon>Selaginella</taxon>
    </lineage>
</organism>
<dbReference type="Gramene" id="EFJ33325">
    <property type="protein sequence ID" value="EFJ33325"/>
    <property type="gene ID" value="SELMODRAFT_407040"/>
</dbReference>
<feature type="signal peptide" evidence="5">
    <location>
        <begin position="1"/>
        <end position="17"/>
    </location>
</feature>
<dbReference type="GO" id="GO:0009507">
    <property type="term" value="C:chloroplast"/>
    <property type="evidence" value="ECO:0000318"/>
    <property type="project" value="GO_Central"/>
</dbReference>
<dbReference type="Pfam" id="PF13180">
    <property type="entry name" value="PDZ_2"/>
    <property type="match status" value="1"/>
</dbReference>
<dbReference type="Gene3D" id="2.30.42.10">
    <property type="match status" value="1"/>
</dbReference>
<dbReference type="PANTHER" id="PTHR43343">
    <property type="entry name" value="PEPTIDASE S12"/>
    <property type="match status" value="1"/>
</dbReference>
<evidence type="ECO:0000256" key="3">
    <source>
        <dbReference type="ARBA" id="ARBA00022801"/>
    </source>
</evidence>
<evidence type="ECO:0000256" key="4">
    <source>
        <dbReference type="ARBA" id="ARBA00022825"/>
    </source>
</evidence>
<dbReference type="InterPro" id="IPR001940">
    <property type="entry name" value="Peptidase_S1C"/>
</dbReference>
<gene>
    <name evidence="7" type="ORF">SELMODRAFT_407040</name>
</gene>
<evidence type="ECO:0000313" key="7">
    <source>
        <dbReference type="EMBL" id="EFJ33325.1"/>
    </source>
</evidence>
<reference evidence="7 8" key="1">
    <citation type="journal article" date="2011" name="Science">
        <title>The Selaginella genome identifies genetic changes associated with the evolution of vascular plants.</title>
        <authorList>
            <person name="Banks J.A."/>
            <person name="Nishiyama T."/>
            <person name="Hasebe M."/>
            <person name="Bowman J.L."/>
            <person name="Gribskov M."/>
            <person name="dePamphilis C."/>
            <person name="Albert V.A."/>
            <person name="Aono N."/>
            <person name="Aoyama T."/>
            <person name="Ambrose B.A."/>
            <person name="Ashton N.W."/>
            <person name="Axtell M.J."/>
            <person name="Barker E."/>
            <person name="Barker M.S."/>
            <person name="Bennetzen J.L."/>
            <person name="Bonawitz N.D."/>
            <person name="Chapple C."/>
            <person name="Cheng C."/>
            <person name="Correa L.G."/>
            <person name="Dacre M."/>
            <person name="DeBarry J."/>
            <person name="Dreyer I."/>
            <person name="Elias M."/>
            <person name="Engstrom E.M."/>
            <person name="Estelle M."/>
            <person name="Feng L."/>
            <person name="Finet C."/>
            <person name="Floyd S.K."/>
            <person name="Frommer W.B."/>
            <person name="Fujita T."/>
            <person name="Gramzow L."/>
            <person name="Gutensohn M."/>
            <person name="Harholt J."/>
            <person name="Hattori M."/>
            <person name="Heyl A."/>
            <person name="Hirai T."/>
            <person name="Hiwatashi Y."/>
            <person name="Ishikawa M."/>
            <person name="Iwata M."/>
            <person name="Karol K.G."/>
            <person name="Koehler B."/>
            <person name="Kolukisaoglu U."/>
            <person name="Kubo M."/>
            <person name="Kurata T."/>
            <person name="Lalonde S."/>
            <person name="Li K."/>
            <person name="Li Y."/>
            <person name="Litt A."/>
            <person name="Lyons E."/>
            <person name="Manning G."/>
            <person name="Maruyama T."/>
            <person name="Michael T.P."/>
            <person name="Mikami K."/>
            <person name="Miyazaki S."/>
            <person name="Morinaga S."/>
            <person name="Murata T."/>
            <person name="Mueller-Roeber B."/>
            <person name="Nelson D.R."/>
            <person name="Obara M."/>
            <person name="Oguri Y."/>
            <person name="Olmstead R.G."/>
            <person name="Onodera N."/>
            <person name="Petersen B.L."/>
            <person name="Pils B."/>
            <person name="Prigge M."/>
            <person name="Rensing S.A."/>
            <person name="Riano-Pachon D.M."/>
            <person name="Roberts A.W."/>
            <person name="Sato Y."/>
            <person name="Scheller H.V."/>
            <person name="Schulz B."/>
            <person name="Schulz C."/>
            <person name="Shakirov E.V."/>
            <person name="Shibagaki N."/>
            <person name="Shinohara N."/>
            <person name="Shippen D.E."/>
            <person name="Soerensen I."/>
            <person name="Sotooka R."/>
            <person name="Sugimoto N."/>
            <person name="Sugita M."/>
            <person name="Sumikawa N."/>
            <person name="Tanurdzic M."/>
            <person name="Theissen G."/>
            <person name="Ulvskov P."/>
            <person name="Wakazuki S."/>
            <person name="Weng J.K."/>
            <person name="Willats W.W."/>
            <person name="Wipf D."/>
            <person name="Wolf P.G."/>
            <person name="Yang L."/>
            <person name="Zimmer A.D."/>
            <person name="Zhu Q."/>
            <person name="Mitros T."/>
            <person name="Hellsten U."/>
            <person name="Loque D."/>
            <person name="Otillar R."/>
            <person name="Salamov A."/>
            <person name="Schmutz J."/>
            <person name="Shapiro H."/>
            <person name="Lindquist E."/>
            <person name="Lucas S."/>
            <person name="Rokhsar D."/>
            <person name="Grigoriev I.V."/>
        </authorList>
    </citation>
    <scope>NUCLEOTIDE SEQUENCE [LARGE SCALE GENOMIC DNA]</scope>
</reference>
<dbReference type="SUPFAM" id="SSF50494">
    <property type="entry name" value="Trypsin-like serine proteases"/>
    <property type="match status" value="1"/>
</dbReference>
<keyword evidence="4" id="KW-0720">Serine protease</keyword>
<feature type="chain" id="PRO_5003121494" description="PDZ domain-containing protein" evidence="5">
    <location>
        <begin position="18"/>
        <end position="372"/>
    </location>
</feature>
<keyword evidence="8" id="KW-1185">Reference proteome</keyword>
<dbReference type="KEGG" id="smo:SELMODRAFT_407040"/>
<accession>D8R3Q6</accession>
<evidence type="ECO:0000256" key="5">
    <source>
        <dbReference type="SAM" id="SignalP"/>
    </source>
</evidence>
<dbReference type="Pfam" id="PF13365">
    <property type="entry name" value="Trypsin_2"/>
    <property type="match status" value="1"/>
</dbReference>
<protein>
    <recommendedName>
        <fullName evidence="6">PDZ domain-containing protein</fullName>
    </recommendedName>
</protein>
<dbReference type="InterPro" id="IPR039382">
    <property type="entry name" value="DEGP1/8_PDZ_dom"/>
</dbReference>
<feature type="domain" description="PDZ" evidence="6">
    <location>
        <begin position="270"/>
        <end position="358"/>
    </location>
</feature>
<dbReference type="InterPro" id="IPR051201">
    <property type="entry name" value="Chloro_Bact_Ser_Proteases"/>
</dbReference>
<dbReference type="InterPro" id="IPR036034">
    <property type="entry name" value="PDZ_sf"/>
</dbReference>
<dbReference type="InterPro" id="IPR043504">
    <property type="entry name" value="Peptidase_S1_PA_chymotrypsin"/>
</dbReference>
<name>D8R3Q6_SELML</name>
<dbReference type="InterPro" id="IPR009003">
    <property type="entry name" value="Peptidase_S1_PA"/>
</dbReference>
<dbReference type="FunCoup" id="D8R3Q6">
    <property type="interactions" value="1304"/>
</dbReference>
<dbReference type="GO" id="GO:0008233">
    <property type="term" value="F:peptidase activity"/>
    <property type="evidence" value="ECO:0000318"/>
    <property type="project" value="GO_Central"/>
</dbReference>
<dbReference type="AlphaFoldDB" id="D8R3Q6"/>
<dbReference type="GO" id="GO:0006508">
    <property type="term" value="P:proteolysis"/>
    <property type="evidence" value="ECO:0007669"/>
    <property type="project" value="UniProtKB-KW"/>
</dbReference>
<dbReference type="CDD" id="cd00990">
    <property type="entry name" value="cpPDZ_AtDEGP1-like"/>
    <property type="match status" value="1"/>
</dbReference>
<dbReference type="PANTHER" id="PTHR43343:SF3">
    <property type="entry name" value="PROTEASE DO-LIKE 8, CHLOROPLASTIC"/>
    <property type="match status" value="1"/>
</dbReference>
<dbReference type="STRING" id="88036.D8R3Q6"/>
<dbReference type="SUPFAM" id="SSF50156">
    <property type="entry name" value="PDZ domain-like"/>
    <property type="match status" value="1"/>
</dbReference>
<keyword evidence="3" id="KW-0378">Hydrolase</keyword>
<dbReference type="OrthoDB" id="4217619at2759"/>
<dbReference type="OMA" id="KVSEGVM"/>
<evidence type="ECO:0000259" key="6">
    <source>
        <dbReference type="PROSITE" id="PS50106"/>
    </source>
</evidence>
<dbReference type="GO" id="GO:0010206">
    <property type="term" value="P:photosystem II repair"/>
    <property type="evidence" value="ECO:0000318"/>
    <property type="project" value="GO_Central"/>
</dbReference>
<dbReference type="eggNOG" id="KOG1320">
    <property type="taxonomic scope" value="Eukaryota"/>
</dbReference>
<dbReference type="SMART" id="SM00228">
    <property type="entry name" value="PDZ"/>
    <property type="match status" value="1"/>
</dbReference>
<evidence type="ECO:0000256" key="2">
    <source>
        <dbReference type="ARBA" id="ARBA00022670"/>
    </source>
</evidence>
<dbReference type="GO" id="GO:0004252">
    <property type="term" value="F:serine-type endopeptidase activity"/>
    <property type="evidence" value="ECO:0007669"/>
    <property type="project" value="InterPro"/>
</dbReference>
<dbReference type="Proteomes" id="UP000001514">
    <property type="component" value="Unassembled WGS sequence"/>
</dbReference>
<dbReference type="HOGENOM" id="CLU_020120_2_0_1"/>
<dbReference type="InterPro" id="IPR001478">
    <property type="entry name" value="PDZ"/>
</dbReference>
<keyword evidence="5" id="KW-0732">Signal</keyword>
<keyword evidence="2" id="KW-0645">Protease</keyword>
<dbReference type="EMBL" id="GL377571">
    <property type="protein sequence ID" value="EFJ33325.1"/>
    <property type="molecule type" value="Genomic_DNA"/>
</dbReference>
<dbReference type="PROSITE" id="PS50106">
    <property type="entry name" value="PDZ"/>
    <property type="match status" value="1"/>
</dbReference>
<comment type="similarity">
    <text evidence="1">Belongs to the peptidase S1C family.</text>
</comment>
<dbReference type="PRINTS" id="PR00834">
    <property type="entry name" value="PROTEASES2C"/>
</dbReference>
<dbReference type="InParanoid" id="D8R3Q6"/>
<dbReference type="FunFam" id="2.40.10.10:FF:000001">
    <property type="entry name" value="Periplasmic serine protease DegS"/>
    <property type="match status" value="1"/>
</dbReference>
<proteinExistence type="inferred from homology"/>
<evidence type="ECO:0000313" key="8">
    <source>
        <dbReference type="Proteomes" id="UP000001514"/>
    </source>
</evidence>
<evidence type="ECO:0000256" key="1">
    <source>
        <dbReference type="ARBA" id="ARBA00010541"/>
    </source>
</evidence>